<evidence type="ECO:0000313" key="3">
    <source>
        <dbReference type="Proteomes" id="UP000681722"/>
    </source>
</evidence>
<evidence type="ECO:0000313" key="2">
    <source>
        <dbReference type="EMBL" id="CAF4485130.1"/>
    </source>
</evidence>
<gene>
    <name evidence="2" type="ORF">SRO942_LOCUS44033</name>
</gene>
<comment type="caution">
    <text evidence="2">The sequence shown here is derived from an EMBL/GenBank/DDBJ whole genome shotgun (WGS) entry which is preliminary data.</text>
</comment>
<organism evidence="2 3">
    <name type="scientific">Didymodactylos carnosus</name>
    <dbReference type="NCBI Taxonomy" id="1234261"/>
    <lineage>
        <taxon>Eukaryota</taxon>
        <taxon>Metazoa</taxon>
        <taxon>Spiralia</taxon>
        <taxon>Gnathifera</taxon>
        <taxon>Rotifera</taxon>
        <taxon>Eurotatoria</taxon>
        <taxon>Bdelloidea</taxon>
        <taxon>Philodinida</taxon>
        <taxon>Philodinidae</taxon>
        <taxon>Didymodactylos</taxon>
    </lineage>
</organism>
<feature type="region of interest" description="Disordered" evidence="1">
    <location>
        <begin position="1"/>
        <end position="42"/>
    </location>
</feature>
<sequence length="112" mass="12792">MTTVGMNRHQSSSSDRYRSQSKLRPHQHLLERKPENCPPQLTDKQKKTWLNAGRKANANHELIANTPLFSASDVDYGKPIHLHRYTSPDILKSSITAISDIHLFMIDADSER</sequence>
<evidence type="ECO:0000256" key="1">
    <source>
        <dbReference type="SAM" id="MobiDB-lite"/>
    </source>
</evidence>
<dbReference type="AlphaFoldDB" id="A0A8S2XAL0"/>
<reference evidence="2" key="1">
    <citation type="submission" date="2021-02" db="EMBL/GenBank/DDBJ databases">
        <authorList>
            <person name="Nowell W R."/>
        </authorList>
    </citation>
    <scope>NUCLEOTIDE SEQUENCE</scope>
</reference>
<protein>
    <submittedName>
        <fullName evidence="2">Uncharacterized protein</fullName>
    </submittedName>
</protein>
<dbReference type="Proteomes" id="UP000681722">
    <property type="component" value="Unassembled WGS sequence"/>
</dbReference>
<proteinExistence type="predicted"/>
<name>A0A8S2XAL0_9BILA</name>
<dbReference type="EMBL" id="CAJOBC010103324">
    <property type="protein sequence ID" value="CAF4485130.1"/>
    <property type="molecule type" value="Genomic_DNA"/>
</dbReference>
<accession>A0A8S2XAL0</accession>